<dbReference type="PANTHER" id="PTHR33170:SF22">
    <property type="entry name" value="OS10G0417100 PROTEIN"/>
    <property type="match status" value="1"/>
</dbReference>
<evidence type="ECO:0000313" key="2">
    <source>
        <dbReference type="Proteomes" id="UP000823388"/>
    </source>
</evidence>
<evidence type="ECO:0000313" key="1">
    <source>
        <dbReference type="EMBL" id="KAG2647237.1"/>
    </source>
</evidence>
<comment type="caution">
    <text evidence="1">The sequence shown here is derived from an EMBL/GenBank/DDBJ whole genome shotgun (WGS) entry which is preliminary data.</text>
</comment>
<organism evidence="1 2">
    <name type="scientific">Panicum virgatum</name>
    <name type="common">Blackwell switchgrass</name>
    <dbReference type="NCBI Taxonomy" id="38727"/>
    <lineage>
        <taxon>Eukaryota</taxon>
        <taxon>Viridiplantae</taxon>
        <taxon>Streptophyta</taxon>
        <taxon>Embryophyta</taxon>
        <taxon>Tracheophyta</taxon>
        <taxon>Spermatophyta</taxon>
        <taxon>Magnoliopsida</taxon>
        <taxon>Liliopsida</taxon>
        <taxon>Poales</taxon>
        <taxon>Poaceae</taxon>
        <taxon>PACMAD clade</taxon>
        <taxon>Panicoideae</taxon>
        <taxon>Panicodae</taxon>
        <taxon>Paniceae</taxon>
        <taxon>Panicinae</taxon>
        <taxon>Panicum</taxon>
        <taxon>Panicum sect. Hiantes</taxon>
    </lineage>
</organism>
<reference evidence="1" key="1">
    <citation type="submission" date="2020-05" db="EMBL/GenBank/DDBJ databases">
        <title>WGS assembly of Panicum virgatum.</title>
        <authorList>
            <person name="Lovell J.T."/>
            <person name="Jenkins J."/>
            <person name="Shu S."/>
            <person name="Juenger T.E."/>
            <person name="Schmutz J."/>
        </authorList>
    </citation>
    <scope>NUCLEOTIDE SEQUENCE</scope>
    <source>
        <strain evidence="1">AP13</strain>
    </source>
</reference>
<dbReference type="PANTHER" id="PTHR33170">
    <property type="entry name" value="DUF4283 DOMAIN-CONTAINING PROTEIN-RELATED"/>
    <property type="match status" value="1"/>
</dbReference>
<proteinExistence type="predicted"/>
<name>A0A8T0WMG3_PANVG</name>
<accession>A0A8T0WMG3</accession>
<protein>
    <recommendedName>
        <fullName evidence="3">DUF4283 domain-containing protein</fullName>
    </recommendedName>
</protein>
<dbReference type="AlphaFoldDB" id="A0A8T0WMG3"/>
<keyword evidence="2" id="KW-1185">Reference proteome</keyword>
<dbReference type="EMBL" id="CM029039">
    <property type="protein sequence ID" value="KAG2647237.1"/>
    <property type="molecule type" value="Genomic_DNA"/>
</dbReference>
<evidence type="ECO:0008006" key="3">
    <source>
        <dbReference type="Google" id="ProtNLM"/>
    </source>
</evidence>
<sequence>MPWDYLAPFVGFAAPGQGFHVIQNEGHEESGKETSSCALIRIISGTVSARQLELEFKAQAGPQSTWRWFAKKINENLYQMRFPTTKKVDDLSFFLGMQMATVPGASFKVEKWNPNAGAKRALEIAWFRIFGLPMELRTERKASFVASCVGLPLEVVQVNLKRWEYVRVKIGCRDMRKVPTIVECLLDLYFYDFTFVREVPSEVAGTST</sequence>
<feature type="non-terminal residue" evidence="1">
    <location>
        <position position="208"/>
    </location>
</feature>
<gene>
    <name evidence="1" type="ORF">PVAP13_2KG582859</name>
</gene>
<dbReference type="Proteomes" id="UP000823388">
    <property type="component" value="Chromosome 2K"/>
</dbReference>